<reference evidence="2 3" key="1">
    <citation type="submission" date="2023-08" db="EMBL/GenBank/DDBJ databases">
        <title>Draft genome sequence of Algoriphagus taiwanensis.</title>
        <authorList>
            <person name="Takatani N."/>
            <person name="Hosokawa M."/>
            <person name="Sawabe T."/>
        </authorList>
    </citation>
    <scope>NUCLEOTIDE SEQUENCE [LARGE SCALE GENOMIC DNA]</scope>
    <source>
        <strain evidence="2 3">JCM 19755</strain>
    </source>
</reference>
<keyword evidence="3" id="KW-1185">Reference proteome</keyword>
<evidence type="ECO:0000313" key="3">
    <source>
        <dbReference type="Proteomes" id="UP001307705"/>
    </source>
</evidence>
<protein>
    <submittedName>
        <fullName evidence="2">Endonuclease/exonuclease/phosphatase family protein</fullName>
    </submittedName>
</protein>
<name>A0ABQ6Q1F6_9BACT</name>
<dbReference type="InterPro" id="IPR036691">
    <property type="entry name" value="Endo/exonu/phosph_ase_sf"/>
</dbReference>
<dbReference type="GO" id="GO:0004519">
    <property type="term" value="F:endonuclease activity"/>
    <property type="evidence" value="ECO:0007669"/>
    <property type="project" value="UniProtKB-KW"/>
</dbReference>
<keyword evidence="2" id="KW-0540">Nuclease</keyword>
<dbReference type="InterPro" id="IPR005135">
    <property type="entry name" value="Endo/exonuclease/phosphatase"/>
</dbReference>
<dbReference type="SUPFAM" id="SSF56219">
    <property type="entry name" value="DNase I-like"/>
    <property type="match status" value="1"/>
</dbReference>
<evidence type="ECO:0000313" key="2">
    <source>
        <dbReference type="EMBL" id="GMQ33706.1"/>
    </source>
</evidence>
<sequence length="247" mass="29254">MRIVTWNCNGAFRKKFEKISELNADIYVIQECEDPARANHKDYLEWSKNYFWIGDSKNKGLGLFAKNGVDLKALDWSNQYKDHSVKYFLPCRVNDHFDLVGIWAHRNNSPNFGYIGQVWKYLQVNRDKIGNTILTGDFNSNVIWDQWDRWWNHSNVIHELGEIGIESWYHRFFKEEQGKETQPTLYFRKSDQRVYHIDYLLGPNNLLSKLTHLEIGTLENWIAFSDHMPLLCDFSVPISNNQDLDTQ</sequence>
<comment type="caution">
    <text evidence="2">The sequence shown here is derived from an EMBL/GenBank/DDBJ whole genome shotgun (WGS) entry which is preliminary data.</text>
</comment>
<gene>
    <name evidence="2" type="ORF">Ataiwa_19780</name>
</gene>
<dbReference type="RefSeq" id="WP_338228524.1">
    <property type="nucleotide sequence ID" value="NZ_BTPE01000006.1"/>
</dbReference>
<dbReference type="EMBL" id="BTPE01000006">
    <property type="protein sequence ID" value="GMQ33706.1"/>
    <property type="molecule type" value="Genomic_DNA"/>
</dbReference>
<dbReference type="Proteomes" id="UP001307705">
    <property type="component" value="Unassembled WGS sequence"/>
</dbReference>
<keyword evidence="2" id="KW-0378">Hydrolase</keyword>
<accession>A0ABQ6Q1F6</accession>
<proteinExistence type="predicted"/>
<keyword evidence="2" id="KW-0255">Endonuclease</keyword>
<dbReference type="Pfam" id="PF03372">
    <property type="entry name" value="Exo_endo_phos"/>
    <property type="match status" value="1"/>
</dbReference>
<dbReference type="Gene3D" id="3.60.10.10">
    <property type="entry name" value="Endonuclease/exonuclease/phosphatase"/>
    <property type="match status" value="1"/>
</dbReference>
<evidence type="ECO:0000259" key="1">
    <source>
        <dbReference type="Pfam" id="PF03372"/>
    </source>
</evidence>
<organism evidence="2 3">
    <name type="scientific">Algoriphagus taiwanensis</name>
    <dbReference type="NCBI Taxonomy" id="1445656"/>
    <lineage>
        <taxon>Bacteria</taxon>
        <taxon>Pseudomonadati</taxon>
        <taxon>Bacteroidota</taxon>
        <taxon>Cytophagia</taxon>
        <taxon>Cytophagales</taxon>
        <taxon>Cyclobacteriaceae</taxon>
        <taxon>Algoriphagus</taxon>
    </lineage>
</organism>
<feature type="domain" description="Endonuclease/exonuclease/phosphatase" evidence="1">
    <location>
        <begin position="4"/>
        <end position="227"/>
    </location>
</feature>